<evidence type="ECO:0008006" key="3">
    <source>
        <dbReference type="Google" id="ProtNLM"/>
    </source>
</evidence>
<accession>A0A6N0JP79</accession>
<evidence type="ECO:0000313" key="2">
    <source>
        <dbReference type="Proteomes" id="UP000509782"/>
    </source>
</evidence>
<gene>
    <name evidence="1" type="ORF">FOC81_18120</name>
</gene>
<proteinExistence type="predicted"/>
<dbReference type="AlphaFoldDB" id="A0A6N0JP79"/>
<organism evidence="1 2">
    <name type="scientific">Achromobacter denitrificans</name>
    <name type="common">Alcaligenes denitrificans</name>
    <dbReference type="NCBI Taxonomy" id="32002"/>
    <lineage>
        <taxon>Bacteria</taxon>
        <taxon>Pseudomonadati</taxon>
        <taxon>Pseudomonadota</taxon>
        <taxon>Betaproteobacteria</taxon>
        <taxon>Burkholderiales</taxon>
        <taxon>Alcaligenaceae</taxon>
        <taxon>Achromobacter</taxon>
    </lineage>
</organism>
<dbReference type="SUPFAM" id="SSF52980">
    <property type="entry name" value="Restriction endonuclease-like"/>
    <property type="match status" value="1"/>
</dbReference>
<reference evidence="1 2" key="1">
    <citation type="submission" date="2020-05" db="EMBL/GenBank/DDBJ databases">
        <title>FDA dAtabase for Regulatory Grade micrObial Sequences (FDA-ARGOS): Supporting development and validation of Infectious Disease Dx tests.</title>
        <authorList>
            <person name="Sproer C."/>
            <person name="Gronow S."/>
            <person name="Severitt S."/>
            <person name="Schroder I."/>
            <person name="Tallon L."/>
            <person name="Sadzewicz L."/>
            <person name="Zhao X."/>
            <person name="Vavikolanu K."/>
            <person name="Mehta A."/>
            <person name="Aluvathingal J."/>
            <person name="Nadendla S."/>
            <person name="Myers T."/>
            <person name="Yan Y."/>
            <person name="Sichtig H."/>
        </authorList>
    </citation>
    <scope>NUCLEOTIDE SEQUENCE [LARGE SCALE GENOMIC DNA]</scope>
    <source>
        <strain evidence="1 2">FDAARGOS_787</strain>
    </source>
</reference>
<evidence type="ECO:0000313" key="1">
    <source>
        <dbReference type="EMBL" id="QKQ48506.1"/>
    </source>
</evidence>
<dbReference type="InterPro" id="IPR011335">
    <property type="entry name" value="Restrct_endonuc-II-like"/>
</dbReference>
<name>A0A6N0JP79_ACHDE</name>
<sequence>MATRAVRLPAVEKSAKRIPKAPSQLEERFARDLRASKVLEARREYRFAPPRMWRFDFAWPEQRFAVEIEGGVWTNGRHTRGSGFVADTEKYNAAALAGWRVLRFTEKSVRDGSAVELVAQVLRVPPYNPGIV</sequence>
<dbReference type="Gene3D" id="3.40.960.10">
    <property type="entry name" value="VSR Endonuclease"/>
    <property type="match status" value="1"/>
</dbReference>
<dbReference type="Proteomes" id="UP000509782">
    <property type="component" value="Chromosome"/>
</dbReference>
<dbReference type="RefSeq" id="WP_174716719.1">
    <property type="nucleotide sequence ID" value="NZ_CP054569.1"/>
</dbReference>
<protein>
    <recommendedName>
        <fullName evidence="3">DUF559 domain-containing protein</fullName>
    </recommendedName>
</protein>
<dbReference type="EMBL" id="CP054569">
    <property type="protein sequence ID" value="QKQ48506.1"/>
    <property type="molecule type" value="Genomic_DNA"/>
</dbReference>